<accession>A0A4V4HRG7</accession>
<dbReference type="SUPFAM" id="SSF141571">
    <property type="entry name" value="Pentapeptide repeat-like"/>
    <property type="match status" value="1"/>
</dbReference>
<proteinExistence type="predicted"/>
<keyword evidence="2" id="KW-1185">Reference proteome</keyword>
<name>A0A4V4HRG7_9ACTN</name>
<dbReference type="AlphaFoldDB" id="A0A4V4HRG7"/>
<dbReference type="InterPro" id="IPR001646">
    <property type="entry name" value="5peptide_repeat"/>
</dbReference>
<dbReference type="Pfam" id="PF00805">
    <property type="entry name" value="Pentapeptide"/>
    <property type="match status" value="1"/>
</dbReference>
<evidence type="ECO:0008006" key="3">
    <source>
        <dbReference type="Google" id="ProtNLM"/>
    </source>
</evidence>
<dbReference type="Gene3D" id="2.160.20.80">
    <property type="entry name" value="E3 ubiquitin-protein ligase SopA"/>
    <property type="match status" value="1"/>
</dbReference>
<gene>
    <name evidence="1" type="ORF">FAB82_20030</name>
</gene>
<protein>
    <recommendedName>
        <fullName evidence="3">Pentapeptide repeat-containing protein</fullName>
    </recommendedName>
</protein>
<evidence type="ECO:0000313" key="2">
    <source>
        <dbReference type="Proteomes" id="UP000308760"/>
    </source>
</evidence>
<evidence type="ECO:0000313" key="1">
    <source>
        <dbReference type="EMBL" id="THV37736.1"/>
    </source>
</evidence>
<reference evidence="2" key="1">
    <citation type="submission" date="2019-04" db="EMBL/GenBank/DDBJ databases">
        <title>Nocardioides xinjiangensis sp. nov.</title>
        <authorList>
            <person name="Liu S."/>
        </authorList>
    </citation>
    <scope>NUCLEOTIDE SEQUENCE [LARGE SCALE GENOMIC DNA]</scope>
    <source>
        <strain evidence="2">18</strain>
    </source>
</reference>
<dbReference type="Proteomes" id="UP000308760">
    <property type="component" value="Unassembled WGS sequence"/>
</dbReference>
<organism evidence="1 2">
    <name type="scientific">Glycomyces buryatensis</name>
    <dbReference type="NCBI Taxonomy" id="2570927"/>
    <lineage>
        <taxon>Bacteria</taxon>
        <taxon>Bacillati</taxon>
        <taxon>Actinomycetota</taxon>
        <taxon>Actinomycetes</taxon>
        <taxon>Glycomycetales</taxon>
        <taxon>Glycomycetaceae</taxon>
        <taxon>Glycomyces</taxon>
    </lineage>
</organism>
<dbReference type="EMBL" id="STGY01000068">
    <property type="protein sequence ID" value="THV37736.1"/>
    <property type="molecule type" value="Genomic_DNA"/>
</dbReference>
<comment type="caution">
    <text evidence="1">The sequence shown here is derived from an EMBL/GenBank/DDBJ whole genome shotgun (WGS) entry which is preliminary data.</text>
</comment>
<dbReference type="OrthoDB" id="5178273at2"/>
<sequence>MRFRKIDDERSMRRPAIEAESLEAIEDELDYDFELSDRVLKGDIWAGGSGDGVLEQSSISDADLSGTVLSPFEAVDVTVDHSVLSNGRWERLTARRLEITGSQLVGWQAQFALASDVYVADCRADFAGISIGKAKGPVVFERCRFQNASFLGDFSKAIFIDCSFPGADFSRVANAKGCDMRRSTLAGITGLMSLRGTLITADQAVDLAGELATAAGFTLA</sequence>
<reference evidence="1 2" key="2">
    <citation type="submission" date="2019-05" db="EMBL/GenBank/DDBJ databases">
        <title>Glycomyces buryatensis sp. nov.</title>
        <authorList>
            <person name="Nikitina E."/>
        </authorList>
    </citation>
    <scope>NUCLEOTIDE SEQUENCE [LARGE SCALE GENOMIC DNA]</scope>
    <source>
        <strain evidence="1 2">18</strain>
    </source>
</reference>
<dbReference type="RefSeq" id="WP_136536328.1">
    <property type="nucleotide sequence ID" value="NZ_STGY01000068.1"/>
</dbReference>